<reference evidence="1 2" key="1">
    <citation type="journal article" date="2019" name="Commun. Biol.">
        <title>The bagworm genome reveals a unique fibroin gene that provides high tensile strength.</title>
        <authorList>
            <person name="Kono N."/>
            <person name="Nakamura H."/>
            <person name="Ohtoshi R."/>
            <person name="Tomita M."/>
            <person name="Numata K."/>
            <person name="Arakawa K."/>
        </authorList>
    </citation>
    <scope>NUCLEOTIDE SEQUENCE [LARGE SCALE GENOMIC DNA]</scope>
</reference>
<name>A0A4C1U4I4_EUMVA</name>
<sequence length="183" mass="19998">MRRSSFDLAQRSLINKTGGERATRYRDGVHPAAAAPAPPDATLSGSTHTEYDDAPSLEVLNFIAYLLTSSFDTVSLPIGRSARNTGDTMCRCQSSGEGLVSFRHSTSGQYEDYRLVSHRLRKKTDAGFETSCFICRLRVAESILYVGPLRSCSFIQTCKGKHVSRPGKATLKSDNRASLNTGL</sequence>
<organism evidence="1 2">
    <name type="scientific">Eumeta variegata</name>
    <name type="common">Bagworm moth</name>
    <name type="synonym">Eumeta japonica</name>
    <dbReference type="NCBI Taxonomy" id="151549"/>
    <lineage>
        <taxon>Eukaryota</taxon>
        <taxon>Metazoa</taxon>
        <taxon>Ecdysozoa</taxon>
        <taxon>Arthropoda</taxon>
        <taxon>Hexapoda</taxon>
        <taxon>Insecta</taxon>
        <taxon>Pterygota</taxon>
        <taxon>Neoptera</taxon>
        <taxon>Endopterygota</taxon>
        <taxon>Lepidoptera</taxon>
        <taxon>Glossata</taxon>
        <taxon>Ditrysia</taxon>
        <taxon>Tineoidea</taxon>
        <taxon>Psychidae</taxon>
        <taxon>Oiketicinae</taxon>
        <taxon>Eumeta</taxon>
    </lineage>
</organism>
<evidence type="ECO:0000313" key="2">
    <source>
        <dbReference type="Proteomes" id="UP000299102"/>
    </source>
</evidence>
<proteinExistence type="predicted"/>
<dbReference type="EMBL" id="BGZK01000125">
    <property type="protein sequence ID" value="GBP21168.1"/>
    <property type="molecule type" value="Genomic_DNA"/>
</dbReference>
<comment type="caution">
    <text evidence="1">The sequence shown here is derived from an EMBL/GenBank/DDBJ whole genome shotgun (WGS) entry which is preliminary data.</text>
</comment>
<keyword evidence="2" id="KW-1185">Reference proteome</keyword>
<gene>
    <name evidence="1" type="ORF">EVAR_11199_1</name>
</gene>
<dbReference type="Proteomes" id="UP000299102">
    <property type="component" value="Unassembled WGS sequence"/>
</dbReference>
<accession>A0A4C1U4I4</accession>
<protein>
    <submittedName>
        <fullName evidence="1">Uncharacterized protein</fullName>
    </submittedName>
</protein>
<evidence type="ECO:0000313" key="1">
    <source>
        <dbReference type="EMBL" id="GBP21168.1"/>
    </source>
</evidence>
<dbReference type="AlphaFoldDB" id="A0A4C1U4I4"/>